<name>A0ABR7A5Z2_9BURK</name>
<feature type="domain" description="Transglutaminase-like" evidence="1">
    <location>
        <begin position="330"/>
        <end position="433"/>
    </location>
</feature>
<dbReference type="SUPFAM" id="SSF48452">
    <property type="entry name" value="TPR-like"/>
    <property type="match status" value="1"/>
</dbReference>
<dbReference type="Pfam" id="PF12969">
    <property type="entry name" value="DUF3857"/>
    <property type="match status" value="1"/>
</dbReference>
<reference evidence="3 4" key="1">
    <citation type="submission" date="2020-08" db="EMBL/GenBank/DDBJ databases">
        <title>Novel species isolated from subtropical streams in China.</title>
        <authorList>
            <person name="Lu H."/>
        </authorList>
    </citation>
    <scope>NUCLEOTIDE SEQUENCE [LARGE SCALE GENOMIC DNA]</scope>
    <source>
        <strain evidence="3 4">CY22W</strain>
    </source>
</reference>
<dbReference type="SUPFAM" id="SSF54001">
    <property type="entry name" value="Cysteine proteinases"/>
    <property type="match status" value="1"/>
</dbReference>
<feature type="domain" description="DUF3857" evidence="2">
    <location>
        <begin position="110"/>
        <end position="269"/>
    </location>
</feature>
<evidence type="ECO:0000313" key="3">
    <source>
        <dbReference type="EMBL" id="MBC3932321.1"/>
    </source>
</evidence>
<dbReference type="InterPro" id="IPR024618">
    <property type="entry name" value="DUF3857"/>
</dbReference>
<dbReference type="RefSeq" id="WP_186903968.1">
    <property type="nucleotide sequence ID" value="NZ_JACOGD010000005.1"/>
</dbReference>
<dbReference type="Gene3D" id="3.10.620.30">
    <property type="match status" value="1"/>
</dbReference>
<dbReference type="EMBL" id="JACOGD010000005">
    <property type="protein sequence ID" value="MBC3932321.1"/>
    <property type="molecule type" value="Genomic_DNA"/>
</dbReference>
<gene>
    <name evidence="3" type="ORF">H8K43_11590</name>
</gene>
<dbReference type="Gene3D" id="1.25.40.10">
    <property type="entry name" value="Tetratricopeptide repeat domain"/>
    <property type="match status" value="1"/>
</dbReference>
<sequence length="952" mass="107682">MKLFLDKTHLQLTHFIATSGLHYFLKRSLRPYCLASILALNLSGTGIAQTLTESSPVQQGNAKRLSNLEATLMRAAPVAAWVKPDLIKLPDATSAYPVVVRLSDVQLYADRNSAVYVRRVMQVNESSLLSNIAQIEIPYLSTFQTLQIHALHILRGNQKIDKTASMEVRLLQQEKDLEAGILTGSVTASIVIDDLRVGDSVDLSYTIQGQNPVFEGNYFNTSSWDSTTPVLRKHISLNYPADKKISHKLSGPRTHTIQSTEERVGERRIEHYSEDMLKAVDYEPYAPPETNQFKQIQFSQMQSWNEVARWASQLFDYKGSSPALNELVNNFDKLSTPQLKVQKALEYTQNEIRYLSVSIGESSHKPAAPDQVIEKRYGDCKDKSLLLTTLLRRMGIEAHPVLVATYRKKGISQLLPSPAIFDHAIVRVIVDGKTYFLDPTRNGQSGSLDNMGQSHAEAEVLVVSPESRDLSIIGKSNARSENSRMEKVLAKQWNRPVEFILKQTYSGLEAEYARSYFARQTKEQIGKQFQGNILKRYPLAELKSGPVFKDDTQSNQLTLEMRFAIPEFFKSDAQFWYVSYQASNFRDIFYLPENPRRTTPLMLPSDPNRFTYQFEVELPEGFDANYRPSSEALNSPGFTLTENISFKGKDLTARLGLGILKEQIPTMQVADFMAYVRKTSQVIDNTLKIRKTDIKENSLALLLDAPYKQRISDKLTRDLNSLNQRIDNSNPDPELLCQRASLYARQRQFNLAQSDLQVLQKMKIQEPGILLCRAQAYFDSMDMKNAEADWMRAGSKDSDNPALLTMRGLAAFSSAKWAEAAAQFSKALNVSENQTEKLRAEMLRLLSLRQIPAQSAQLSTTLSGNPDDWRSGLLDVITGSKSEEQMSKQLYKLTGDELDIALPEAYFVFAQLQTAQNNKLKAKVYLQRALDKAAPDQLLRPVIQIELDRFKR</sequence>
<dbReference type="Gene3D" id="2.60.40.3140">
    <property type="match status" value="1"/>
</dbReference>
<organism evidence="3 4">
    <name type="scientific">Undibacterium curvum</name>
    <dbReference type="NCBI Taxonomy" id="2762294"/>
    <lineage>
        <taxon>Bacteria</taxon>
        <taxon>Pseudomonadati</taxon>
        <taxon>Pseudomonadota</taxon>
        <taxon>Betaproteobacteria</taxon>
        <taxon>Burkholderiales</taxon>
        <taxon>Oxalobacteraceae</taxon>
        <taxon>Undibacterium</taxon>
    </lineage>
</organism>
<dbReference type="InterPro" id="IPR019734">
    <property type="entry name" value="TPR_rpt"/>
</dbReference>
<keyword evidence="4" id="KW-1185">Reference proteome</keyword>
<dbReference type="Pfam" id="PF01841">
    <property type="entry name" value="Transglut_core"/>
    <property type="match status" value="1"/>
</dbReference>
<dbReference type="SMART" id="SM00028">
    <property type="entry name" value="TPR"/>
    <property type="match status" value="3"/>
</dbReference>
<proteinExistence type="predicted"/>
<protein>
    <submittedName>
        <fullName evidence="3">DUF3857 domain-containing protein</fullName>
    </submittedName>
</protein>
<dbReference type="InterPro" id="IPR038765">
    <property type="entry name" value="Papain-like_cys_pep_sf"/>
</dbReference>
<dbReference type="Proteomes" id="UP000654304">
    <property type="component" value="Unassembled WGS sequence"/>
</dbReference>
<accession>A0ABR7A5Z2</accession>
<dbReference type="InterPro" id="IPR002931">
    <property type="entry name" value="Transglutaminase-like"/>
</dbReference>
<evidence type="ECO:0000259" key="2">
    <source>
        <dbReference type="Pfam" id="PF12969"/>
    </source>
</evidence>
<comment type="caution">
    <text evidence="3">The sequence shown here is derived from an EMBL/GenBank/DDBJ whole genome shotgun (WGS) entry which is preliminary data.</text>
</comment>
<evidence type="ECO:0000259" key="1">
    <source>
        <dbReference type="Pfam" id="PF01841"/>
    </source>
</evidence>
<evidence type="ECO:0000313" key="4">
    <source>
        <dbReference type="Proteomes" id="UP000654304"/>
    </source>
</evidence>
<dbReference type="InterPro" id="IPR011990">
    <property type="entry name" value="TPR-like_helical_dom_sf"/>
</dbReference>